<accession>A0A9D1CFM0</accession>
<reference evidence="1" key="2">
    <citation type="journal article" date="2021" name="PeerJ">
        <title>Extensive microbial diversity within the chicken gut microbiome revealed by metagenomics and culture.</title>
        <authorList>
            <person name="Gilroy R."/>
            <person name="Ravi A."/>
            <person name="Getino M."/>
            <person name="Pursley I."/>
            <person name="Horton D.L."/>
            <person name="Alikhan N.F."/>
            <person name="Baker D."/>
            <person name="Gharbi K."/>
            <person name="Hall N."/>
            <person name="Watson M."/>
            <person name="Adriaenssens E.M."/>
            <person name="Foster-Nyarko E."/>
            <person name="Jarju S."/>
            <person name="Secka A."/>
            <person name="Antonio M."/>
            <person name="Oren A."/>
            <person name="Chaudhuri R.R."/>
            <person name="La Ragione R."/>
            <person name="Hildebrand F."/>
            <person name="Pallen M.J."/>
        </authorList>
    </citation>
    <scope>NUCLEOTIDE SEQUENCE</scope>
    <source>
        <strain evidence="1">ChiGjej2B2-12916</strain>
    </source>
</reference>
<organism evidence="1 2">
    <name type="scientific">Candidatus Enterenecus faecium</name>
    <dbReference type="NCBI Taxonomy" id="2840780"/>
    <lineage>
        <taxon>Bacteria</taxon>
        <taxon>Bacillati</taxon>
        <taxon>Bacillota</taxon>
        <taxon>Clostridia</taxon>
        <taxon>Eubacteriales</taxon>
        <taxon>Candidatus Enterenecus</taxon>
    </lineage>
</organism>
<comment type="caution">
    <text evidence="1">The sequence shown here is derived from an EMBL/GenBank/DDBJ whole genome shotgun (WGS) entry which is preliminary data.</text>
</comment>
<dbReference type="Proteomes" id="UP000886879">
    <property type="component" value="Unassembled WGS sequence"/>
</dbReference>
<reference evidence="1" key="1">
    <citation type="submission" date="2020-10" db="EMBL/GenBank/DDBJ databases">
        <authorList>
            <person name="Gilroy R."/>
        </authorList>
    </citation>
    <scope>NUCLEOTIDE SEQUENCE</scope>
    <source>
        <strain evidence="1">ChiGjej2B2-12916</strain>
    </source>
</reference>
<dbReference type="EMBL" id="DVFO01000006">
    <property type="protein sequence ID" value="HIQ60141.1"/>
    <property type="molecule type" value="Genomic_DNA"/>
</dbReference>
<evidence type="ECO:0000313" key="2">
    <source>
        <dbReference type="Proteomes" id="UP000886879"/>
    </source>
</evidence>
<gene>
    <name evidence="1" type="ORF">IAD31_00860</name>
</gene>
<proteinExistence type="predicted"/>
<dbReference type="AlphaFoldDB" id="A0A9D1CFM0"/>
<protein>
    <submittedName>
        <fullName evidence="1">Uncharacterized protein</fullName>
    </submittedName>
</protein>
<name>A0A9D1CFM0_9FIRM</name>
<evidence type="ECO:0000313" key="1">
    <source>
        <dbReference type="EMBL" id="HIQ60141.1"/>
    </source>
</evidence>
<sequence length="149" mass="15617">MWQVGVWEPEEPVSPLLVELAEGAGCLIRACCAPHPTWNTPLDLLVVAPHGPRAVCLPRCRAALVPGDVAPPQCSAPPPIWVSYGCANCNTLTLSSLTAHSAAVAVQREFPHLGGGIVERQELVLPYPGPAPLPFLAQVGTALLLGLLP</sequence>